<sequence length="220" mass="24119">MECLIFAARYQPEARTLEFELTDAPLVDAVTDVTVTPCGAAAPLWKTPATQQGLFYGRNKFILDRPLLFADDRIALVCCVRVRQQRPSTLAALASDVLCGSADGSAVHCAGPQDIREYAMLLTEAPNTSRCDVHNNAFVYLTSQALPPIMAATSTTMVSPLPPEPPITHLTCARESWRSGDVAIWSMLLFFFTLALFIVYLNISFAESTPPPVNDRIKPQ</sequence>
<keyword evidence="1" id="KW-0472">Membrane</keyword>
<dbReference type="VEuPathDB" id="TriTrypDB:LdCL_310007200"/>
<evidence type="ECO:0000313" key="2">
    <source>
        <dbReference type="EMBL" id="TPP42758.1"/>
    </source>
</evidence>
<keyword evidence="1" id="KW-0812">Transmembrane</keyword>
<dbReference type="AlphaFoldDB" id="A0A504X4A5"/>
<protein>
    <submittedName>
        <fullName evidence="2">Uncharacterized protein</fullName>
    </submittedName>
</protein>
<proteinExistence type="predicted"/>
<dbReference type="VEuPathDB" id="TriTrypDB:LDHU3_31.0270"/>
<evidence type="ECO:0000313" key="3">
    <source>
        <dbReference type="Proteomes" id="UP000318447"/>
    </source>
</evidence>
<evidence type="ECO:0000256" key="1">
    <source>
        <dbReference type="SAM" id="Phobius"/>
    </source>
</evidence>
<comment type="caution">
    <text evidence="2">The sequence shown here is derived from an EMBL/GenBank/DDBJ whole genome shotgun (WGS) entry which is preliminary data.</text>
</comment>
<organism evidence="2 3">
    <name type="scientific">Leishmania donovani</name>
    <dbReference type="NCBI Taxonomy" id="5661"/>
    <lineage>
        <taxon>Eukaryota</taxon>
        <taxon>Discoba</taxon>
        <taxon>Euglenozoa</taxon>
        <taxon>Kinetoplastea</taxon>
        <taxon>Metakinetoplastina</taxon>
        <taxon>Trypanosomatida</taxon>
        <taxon>Trypanosomatidae</taxon>
        <taxon>Leishmaniinae</taxon>
        <taxon>Leishmania</taxon>
    </lineage>
</organism>
<feature type="transmembrane region" description="Helical" evidence="1">
    <location>
        <begin position="182"/>
        <end position="203"/>
    </location>
</feature>
<dbReference type="EMBL" id="RHLC01000006">
    <property type="protein sequence ID" value="TPP42758.1"/>
    <property type="molecule type" value="Genomic_DNA"/>
</dbReference>
<dbReference type="Proteomes" id="UP000318447">
    <property type="component" value="Unassembled WGS sequence"/>
</dbReference>
<keyword evidence="1" id="KW-1133">Transmembrane helix</keyword>
<name>A0A504X4A5_LEIDO</name>
<reference evidence="3" key="1">
    <citation type="submission" date="2019-02" db="EMBL/GenBank/DDBJ databases">
        <title>FDA dAtabase for Regulatory Grade micrObial Sequences (FDA-ARGOS): Supporting development and validation of Infectious Disease Dx tests.</title>
        <authorList>
            <person name="Duncan R."/>
            <person name="Fisher C."/>
            <person name="Tallon L."/>
            <person name="Sadzewicz L."/>
            <person name="Sengamalay N."/>
            <person name="Ott S."/>
            <person name="Godinez A."/>
            <person name="Nagaraj S."/>
            <person name="Vavikolanu K."/>
            <person name="Nadendla S."/>
            <person name="Aluvathingal J."/>
            <person name="Sichtig H."/>
        </authorList>
    </citation>
    <scope>NUCLEOTIDE SEQUENCE [LARGE SCALE GENOMIC DNA]</scope>
    <source>
        <strain evidence="3">FDAARGOS_361</strain>
    </source>
</reference>
<gene>
    <name evidence="2" type="ORF">CGC21_12215</name>
</gene>
<accession>A0A504X4A5</accession>